<dbReference type="PROSITE" id="PS51257">
    <property type="entry name" value="PROKAR_LIPOPROTEIN"/>
    <property type="match status" value="1"/>
</dbReference>
<keyword evidence="2" id="KW-0732">Signal</keyword>
<dbReference type="AlphaFoldDB" id="A0A345SYG4"/>
<organism evidence="4 5">
    <name type="scientific">Peterkaempfera bronchialis</name>
    <dbReference type="NCBI Taxonomy" id="2126346"/>
    <lineage>
        <taxon>Bacteria</taxon>
        <taxon>Bacillati</taxon>
        <taxon>Actinomycetota</taxon>
        <taxon>Actinomycetes</taxon>
        <taxon>Kitasatosporales</taxon>
        <taxon>Streptomycetaceae</taxon>
        <taxon>Peterkaempfera</taxon>
    </lineage>
</organism>
<feature type="compositionally biased region" description="Low complexity" evidence="1">
    <location>
        <begin position="30"/>
        <end position="40"/>
    </location>
</feature>
<dbReference type="RefSeq" id="WP_111489627.1">
    <property type="nucleotide sequence ID" value="NZ_CP031264.1"/>
</dbReference>
<dbReference type="Pfam" id="PF14016">
    <property type="entry name" value="DUF4232"/>
    <property type="match status" value="1"/>
</dbReference>
<evidence type="ECO:0000259" key="3">
    <source>
        <dbReference type="Pfam" id="PF14016"/>
    </source>
</evidence>
<feature type="compositionally biased region" description="Low complexity" evidence="1">
    <location>
        <begin position="50"/>
        <end position="75"/>
    </location>
</feature>
<feature type="signal peptide" evidence="2">
    <location>
        <begin position="1"/>
        <end position="29"/>
    </location>
</feature>
<name>A0A345SYG4_9ACTN</name>
<protein>
    <submittedName>
        <fullName evidence="4">DUF4232 domain-containing protein</fullName>
    </submittedName>
</protein>
<proteinExistence type="predicted"/>
<dbReference type="OrthoDB" id="4334769at2"/>
<evidence type="ECO:0000313" key="4">
    <source>
        <dbReference type="EMBL" id="AXI78769.1"/>
    </source>
</evidence>
<evidence type="ECO:0000256" key="1">
    <source>
        <dbReference type="SAM" id="MobiDB-lite"/>
    </source>
</evidence>
<sequence length="228" mass="22965">MSVKSALSSTAAVLLGALALTACQPGSTAAVGGAAPAQQAPVPPARSGTAVPVSALSASAPAGRRGSSGDSDSYAYTHPCSSRQLSVHVVRRGSAPTQRVIEVRNVGARSCGLSHYPLVYLDNSRSADRSRAVKPLVPSGLGGAPAYPLYAGRTAYAVIDLDPSGATTGTARGLDELNVLADGNHMANAETLNFPLGSGALVLKPKLGLYRSTVADAVVSMRAADTPS</sequence>
<dbReference type="InterPro" id="IPR025326">
    <property type="entry name" value="DUF4232"/>
</dbReference>
<dbReference type="KEGG" id="stri:C7M71_016425"/>
<accession>A0A345SYG4</accession>
<evidence type="ECO:0000256" key="2">
    <source>
        <dbReference type="SAM" id="SignalP"/>
    </source>
</evidence>
<feature type="domain" description="DUF4232" evidence="3">
    <location>
        <begin position="80"/>
        <end position="185"/>
    </location>
</feature>
<gene>
    <name evidence="4" type="ORF">C7M71_016425</name>
</gene>
<feature type="region of interest" description="Disordered" evidence="1">
    <location>
        <begin position="30"/>
        <end position="75"/>
    </location>
</feature>
<feature type="chain" id="PRO_5016765076" evidence="2">
    <location>
        <begin position="30"/>
        <end position="228"/>
    </location>
</feature>
<reference evidence="5" key="1">
    <citation type="submission" date="2018-07" db="EMBL/GenBank/DDBJ databases">
        <title>Streptacidiphilus bronchialis DSM 106435 chromosome.</title>
        <authorList>
            <person name="Batra D."/>
            <person name="Gulvik C.A."/>
        </authorList>
    </citation>
    <scope>NUCLEOTIDE SEQUENCE [LARGE SCALE GENOMIC DNA]</scope>
    <source>
        <strain evidence="5">DSM 106435</strain>
    </source>
</reference>
<evidence type="ECO:0000313" key="5">
    <source>
        <dbReference type="Proteomes" id="UP000249340"/>
    </source>
</evidence>
<keyword evidence="5" id="KW-1185">Reference proteome</keyword>
<dbReference type="Proteomes" id="UP000249340">
    <property type="component" value="Chromosome"/>
</dbReference>
<dbReference type="EMBL" id="CP031264">
    <property type="protein sequence ID" value="AXI78769.1"/>
    <property type="molecule type" value="Genomic_DNA"/>
</dbReference>